<dbReference type="AlphaFoldDB" id="A0A4S3LZI1"/>
<protein>
    <submittedName>
        <fullName evidence="3">DUF2147 domain-containing protein</fullName>
    </submittedName>
</protein>
<comment type="caution">
    <text evidence="3">The sequence shown here is derived from an EMBL/GenBank/DDBJ whole genome shotgun (WGS) entry which is preliminary data.</text>
</comment>
<dbReference type="RefSeq" id="WP_136335696.1">
    <property type="nucleotide sequence ID" value="NZ_QXMP01000005.1"/>
</dbReference>
<dbReference type="PANTHER" id="PTHR36919:SF3">
    <property type="entry name" value="BLL5882 PROTEIN"/>
    <property type="match status" value="1"/>
</dbReference>
<sequence length="146" mass="16534">MKKRVFSSLLCLGLFIGGLASANAQSVFGKWKTIDDETGDPKSIVEIYEEGGQVYGKIVEILNKDRQDAKCTECDGENKDKPILGMVIIEGLEKEDDAYEGGTILDPNKGKEYKCKIWVDEDNNNKLNVRGYIAFLFRTQEWFRVK</sequence>
<reference evidence="3 4" key="1">
    <citation type="submission" date="2019-04" db="EMBL/GenBank/DDBJ databases">
        <title>Draft genome sequence of Robertkochia marina CC-AMO-30D.</title>
        <authorList>
            <person name="Hameed A."/>
            <person name="Lin S.-Y."/>
            <person name="Shahina M."/>
            <person name="Lai W.-A."/>
            <person name="Young C.-C."/>
        </authorList>
    </citation>
    <scope>NUCLEOTIDE SEQUENCE [LARGE SCALE GENOMIC DNA]</scope>
    <source>
        <strain evidence="3 4">CC-AMO-30D</strain>
    </source>
</reference>
<dbReference type="Gene3D" id="2.40.128.520">
    <property type="match status" value="1"/>
</dbReference>
<accession>A0A4S3LZI1</accession>
<feature type="signal peptide" evidence="1">
    <location>
        <begin position="1"/>
        <end position="22"/>
    </location>
</feature>
<name>A0A4S3LZI1_9FLAO</name>
<dbReference type="Pfam" id="PF09917">
    <property type="entry name" value="DUF2147"/>
    <property type="match status" value="1"/>
</dbReference>
<proteinExistence type="predicted"/>
<evidence type="ECO:0000313" key="4">
    <source>
        <dbReference type="Proteomes" id="UP000305939"/>
    </source>
</evidence>
<keyword evidence="1" id="KW-0732">Signal</keyword>
<evidence type="ECO:0000259" key="2">
    <source>
        <dbReference type="Pfam" id="PF09917"/>
    </source>
</evidence>
<organism evidence="3 4">
    <name type="scientific">Robertkochia marina</name>
    <dbReference type="NCBI Taxonomy" id="1227945"/>
    <lineage>
        <taxon>Bacteria</taxon>
        <taxon>Pseudomonadati</taxon>
        <taxon>Bacteroidota</taxon>
        <taxon>Flavobacteriia</taxon>
        <taxon>Flavobacteriales</taxon>
        <taxon>Flavobacteriaceae</taxon>
        <taxon>Robertkochia</taxon>
    </lineage>
</organism>
<feature type="chain" id="PRO_5020984798" evidence="1">
    <location>
        <begin position="23"/>
        <end position="146"/>
    </location>
</feature>
<gene>
    <name evidence="3" type="ORF">E7Z59_07460</name>
</gene>
<dbReference type="InterPro" id="IPR019223">
    <property type="entry name" value="DUF2147"/>
</dbReference>
<dbReference type="PANTHER" id="PTHR36919">
    <property type="entry name" value="BLR1215 PROTEIN"/>
    <property type="match status" value="1"/>
</dbReference>
<evidence type="ECO:0000313" key="3">
    <source>
        <dbReference type="EMBL" id="THD67491.1"/>
    </source>
</evidence>
<evidence type="ECO:0000256" key="1">
    <source>
        <dbReference type="SAM" id="SignalP"/>
    </source>
</evidence>
<keyword evidence="4" id="KW-1185">Reference proteome</keyword>
<feature type="domain" description="DUF2147" evidence="2">
    <location>
        <begin position="29"/>
        <end position="144"/>
    </location>
</feature>
<dbReference type="EMBL" id="SSMC01000002">
    <property type="protein sequence ID" value="THD67491.1"/>
    <property type="molecule type" value="Genomic_DNA"/>
</dbReference>
<dbReference type="OrthoDB" id="9814399at2"/>
<dbReference type="Proteomes" id="UP000305939">
    <property type="component" value="Unassembled WGS sequence"/>
</dbReference>